<keyword evidence="6 9" id="KW-1133">Transmembrane helix</keyword>
<keyword evidence="5" id="KW-0999">Mitochondrion inner membrane</keyword>
<evidence type="ECO:0000256" key="5">
    <source>
        <dbReference type="ARBA" id="ARBA00022792"/>
    </source>
</evidence>
<keyword evidence="4 9" id="KW-0812">Transmembrane</keyword>
<dbReference type="Pfam" id="PF04418">
    <property type="entry name" value="DUF543"/>
    <property type="match status" value="1"/>
</dbReference>
<evidence type="ECO:0000256" key="8">
    <source>
        <dbReference type="ARBA" id="ARBA00023136"/>
    </source>
</evidence>
<evidence type="ECO:0000256" key="1">
    <source>
        <dbReference type="ARBA" id="ARBA00002689"/>
    </source>
</evidence>
<dbReference type="AlphaFoldDB" id="A0A7S4SWK0"/>
<reference evidence="10" key="1">
    <citation type="submission" date="2021-01" db="EMBL/GenBank/DDBJ databases">
        <authorList>
            <person name="Corre E."/>
            <person name="Pelletier E."/>
            <person name="Niang G."/>
            <person name="Scheremetjew M."/>
            <person name="Finn R."/>
            <person name="Kale V."/>
            <person name="Holt S."/>
            <person name="Cochrane G."/>
            <person name="Meng A."/>
            <person name="Brown T."/>
            <person name="Cohen L."/>
        </authorList>
    </citation>
    <scope>NUCLEOTIDE SEQUENCE</scope>
    <source>
        <strain evidence="10">CCMP3105</strain>
    </source>
</reference>
<evidence type="ECO:0000256" key="3">
    <source>
        <dbReference type="ARBA" id="ARBA00006792"/>
    </source>
</evidence>
<evidence type="ECO:0000256" key="9">
    <source>
        <dbReference type="SAM" id="Phobius"/>
    </source>
</evidence>
<evidence type="ECO:0000256" key="4">
    <source>
        <dbReference type="ARBA" id="ARBA00022692"/>
    </source>
</evidence>
<dbReference type="GO" id="GO:0061617">
    <property type="term" value="C:MICOS complex"/>
    <property type="evidence" value="ECO:0007669"/>
    <property type="project" value="InterPro"/>
</dbReference>
<dbReference type="InterPro" id="IPR007512">
    <property type="entry name" value="Mic10"/>
</dbReference>
<sequence length="103" mass="10959">MGESTVPLDCDVIDRLLTNVLLKAALGSLAFIPGCVLFRGAGMRCLCGGMGMGFGAGAAWTQGDLYLRHPHMVSMPQTFVAELAQLKDAARKRIEALSARFSS</sequence>
<evidence type="ECO:0000313" key="10">
    <source>
        <dbReference type="EMBL" id="CAE4655647.1"/>
    </source>
</evidence>
<gene>
    <name evidence="10" type="ORF">AMON00008_LOCUS56327</name>
</gene>
<name>A0A7S4SWK0_9DINO</name>
<keyword evidence="7" id="KW-0496">Mitochondrion</keyword>
<protein>
    <submittedName>
        <fullName evidence="10">Uncharacterized protein</fullName>
    </submittedName>
</protein>
<dbReference type="EMBL" id="HBNR01078993">
    <property type="protein sequence ID" value="CAE4655647.1"/>
    <property type="molecule type" value="Transcribed_RNA"/>
</dbReference>
<proteinExistence type="inferred from homology"/>
<keyword evidence="8 9" id="KW-0472">Membrane</keyword>
<evidence type="ECO:0000256" key="6">
    <source>
        <dbReference type="ARBA" id="ARBA00022989"/>
    </source>
</evidence>
<organism evidence="10">
    <name type="scientific">Alexandrium monilatum</name>
    <dbReference type="NCBI Taxonomy" id="311494"/>
    <lineage>
        <taxon>Eukaryota</taxon>
        <taxon>Sar</taxon>
        <taxon>Alveolata</taxon>
        <taxon>Dinophyceae</taxon>
        <taxon>Gonyaulacales</taxon>
        <taxon>Pyrocystaceae</taxon>
        <taxon>Alexandrium</taxon>
    </lineage>
</organism>
<evidence type="ECO:0000256" key="7">
    <source>
        <dbReference type="ARBA" id="ARBA00023128"/>
    </source>
</evidence>
<comment type="subcellular location">
    <subcellularLocation>
        <location evidence="2">Mitochondrion inner membrane</location>
    </subcellularLocation>
</comment>
<accession>A0A7S4SWK0</accession>
<feature type="transmembrane region" description="Helical" evidence="9">
    <location>
        <begin position="20"/>
        <end position="42"/>
    </location>
</feature>
<evidence type="ECO:0000256" key="2">
    <source>
        <dbReference type="ARBA" id="ARBA00004273"/>
    </source>
</evidence>
<comment type="function">
    <text evidence="1">Component of the MICOS complex, a large protein complex of the mitochondrial inner membrane that plays crucial roles in the maintenance of crista junctions, inner membrane architecture, and formation of contact sites to the outer membrane.</text>
</comment>
<comment type="similarity">
    <text evidence="3">Belongs to the MICOS complex subunit Mic10 family.</text>
</comment>